<proteinExistence type="predicted"/>
<dbReference type="PANTHER" id="PTHR11695:SF294">
    <property type="entry name" value="RETICULON-4-INTERACTING PROTEIN 1, MITOCHONDRIAL"/>
    <property type="match status" value="1"/>
</dbReference>
<dbReference type="Pfam" id="PF08240">
    <property type="entry name" value="ADH_N"/>
    <property type="match status" value="1"/>
</dbReference>
<dbReference type="RefSeq" id="WP_201758998.1">
    <property type="nucleotide sequence ID" value="NZ_CP030840.1"/>
</dbReference>
<dbReference type="PROSITE" id="PS01162">
    <property type="entry name" value="QOR_ZETA_CRYSTAL"/>
    <property type="match status" value="1"/>
</dbReference>
<dbReference type="InterPro" id="IPR036291">
    <property type="entry name" value="NAD(P)-bd_dom_sf"/>
</dbReference>
<protein>
    <submittedName>
        <fullName evidence="3">Quinone oxidoreductase</fullName>
    </submittedName>
</protein>
<evidence type="ECO:0000259" key="2">
    <source>
        <dbReference type="SMART" id="SM00829"/>
    </source>
</evidence>
<dbReference type="InterPro" id="IPR011032">
    <property type="entry name" value="GroES-like_sf"/>
</dbReference>
<dbReference type="InterPro" id="IPR013154">
    <property type="entry name" value="ADH-like_N"/>
</dbReference>
<dbReference type="CDD" id="cd05289">
    <property type="entry name" value="MDR_like_2"/>
    <property type="match status" value="1"/>
</dbReference>
<accession>A0A2Z5G961</accession>
<dbReference type="GO" id="GO:0008270">
    <property type="term" value="F:zinc ion binding"/>
    <property type="evidence" value="ECO:0007669"/>
    <property type="project" value="InterPro"/>
</dbReference>
<dbReference type="Pfam" id="PF13602">
    <property type="entry name" value="ADH_zinc_N_2"/>
    <property type="match status" value="1"/>
</dbReference>
<dbReference type="Proteomes" id="UP000253606">
    <property type="component" value="Chromosome"/>
</dbReference>
<dbReference type="PANTHER" id="PTHR11695">
    <property type="entry name" value="ALCOHOL DEHYDROGENASE RELATED"/>
    <property type="match status" value="1"/>
</dbReference>
<sequence length="314" mass="33326">MSMNPTMKAVVIYEYGSNDVVQYLDVERPEPGSGEVLVKIHAAGVNPVDWKIRDGAGERMGMALPIYLGGEIAGTVEKVGEGVKNFRAGDAVFGTIKCGGFAEYAVTNSANLALKPVSLDFVNAAAVPLGALTAWQAMFEVAQLCSGQKILITNASGGVGSLAVQLAKDRGAQVTGMASGRNEEFVPSLGVDEFIDYEKQAFEEVVNNMDVVFDTVGGDTFQKAFRTLRKGGFLATVVAFPKDEAQKYGVSVARVQCKPNAEQLGLIRELVDTGKLKAHIATVLPLREVKQALELSAAGRTRGKIVLEIVAGSL</sequence>
<evidence type="ECO:0000313" key="4">
    <source>
        <dbReference type="Proteomes" id="UP000253606"/>
    </source>
</evidence>
<keyword evidence="1" id="KW-0560">Oxidoreductase</keyword>
<dbReference type="Gene3D" id="3.90.180.10">
    <property type="entry name" value="Medium-chain alcohol dehydrogenases, catalytic domain"/>
    <property type="match status" value="1"/>
</dbReference>
<dbReference type="EMBL" id="CP030840">
    <property type="protein sequence ID" value="AXC15539.1"/>
    <property type="molecule type" value="Genomic_DNA"/>
</dbReference>
<keyword evidence="4" id="KW-1185">Reference proteome</keyword>
<dbReference type="SUPFAM" id="SSF50129">
    <property type="entry name" value="GroES-like"/>
    <property type="match status" value="1"/>
</dbReference>
<dbReference type="Gene3D" id="3.40.50.720">
    <property type="entry name" value="NAD(P)-binding Rossmann-like Domain"/>
    <property type="match status" value="1"/>
</dbReference>
<dbReference type="AlphaFoldDB" id="A0A2Z5G961"/>
<name>A0A2Z5G961_9BACT</name>
<dbReference type="KEGG" id="abas:ACPOL_6303"/>
<evidence type="ECO:0000313" key="3">
    <source>
        <dbReference type="EMBL" id="AXC15539.1"/>
    </source>
</evidence>
<evidence type="ECO:0000256" key="1">
    <source>
        <dbReference type="ARBA" id="ARBA00023002"/>
    </source>
</evidence>
<dbReference type="GO" id="GO:0016491">
    <property type="term" value="F:oxidoreductase activity"/>
    <property type="evidence" value="ECO:0007669"/>
    <property type="project" value="UniProtKB-KW"/>
</dbReference>
<dbReference type="InterPro" id="IPR002364">
    <property type="entry name" value="Quin_OxRdtase/zeta-crystal_CS"/>
</dbReference>
<gene>
    <name evidence="3" type="ORF">ACPOL_6303</name>
</gene>
<feature type="domain" description="Enoyl reductase (ER)" evidence="2">
    <location>
        <begin position="16"/>
        <end position="307"/>
    </location>
</feature>
<organism evidence="3 4">
    <name type="scientific">Acidisarcina polymorpha</name>
    <dbReference type="NCBI Taxonomy" id="2211140"/>
    <lineage>
        <taxon>Bacteria</taxon>
        <taxon>Pseudomonadati</taxon>
        <taxon>Acidobacteriota</taxon>
        <taxon>Terriglobia</taxon>
        <taxon>Terriglobales</taxon>
        <taxon>Acidobacteriaceae</taxon>
        <taxon>Acidisarcina</taxon>
    </lineage>
</organism>
<dbReference type="SUPFAM" id="SSF51735">
    <property type="entry name" value="NAD(P)-binding Rossmann-fold domains"/>
    <property type="match status" value="1"/>
</dbReference>
<dbReference type="InterPro" id="IPR050700">
    <property type="entry name" value="YIM1/Zinc_Alcohol_DH_Fams"/>
</dbReference>
<dbReference type="SMART" id="SM00829">
    <property type="entry name" value="PKS_ER"/>
    <property type="match status" value="1"/>
</dbReference>
<dbReference type="InterPro" id="IPR020843">
    <property type="entry name" value="ER"/>
</dbReference>
<reference evidence="3 4" key="1">
    <citation type="journal article" date="2018" name="Front. Microbiol.">
        <title>Hydrolytic Capabilities as a Key to Environmental Success: Chitinolytic and Cellulolytic Acidobacteria From Acidic Sub-arctic Soils and Boreal Peatlands.</title>
        <authorList>
            <person name="Belova S.E."/>
            <person name="Ravin N.V."/>
            <person name="Pankratov T.A."/>
            <person name="Rakitin A.L."/>
            <person name="Ivanova A.A."/>
            <person name="Beletsky A.V."/>
            <person name="Mardanov A.V."/>
            <person name="Sinninghe Damste J.S."/>
            <person name="Dedysh S.N."/>
        </authorList>
    </citation>
    <scope>NUCLEOTIDE SEQUENCE [LARGE SCALE GENOMIC DNA]</scope>
    <source>
        <strain evidence="3 4">SBC82</strain>
    </source>
</reference>